<organism evidence="1">
    <name type="scientific">marine metagenome</name>
    <dbReference type="NCBI Taxonomy" id="408172"/>
    <lineage>
        <taxon>unclassified sequences</taxon>
        <taxon>metagenomes</taxon>
        <taxon>ecological metagenomes</taxon>
    </lineage>
</organism>
<dbReference type="AlphaFoldDB" id="A0A381ZMP9"/>
<name>A0A381ZMP9_9ZZZZ</name>
<dbReference type="EMBL" id="UINC01021933">
    <property type="protein sequence ID" value="SVA90525.1"/>
    <property type="molecule type" value="Genomic_DNA"/>
</dbReference>
<protein>
    <recommendedName>
        <fullName evidence="2">Peptidase M20 dimerisation domain-containing protein</fullName>
    </recommendedName>
</protein>
<gene>
    <name evidence="1" type="ORF">METZ01_LOCUS143379</name>
</gene>
<evidence type="ECO:0000313" key="1">
    <source>
        <dbReference type="EMBL" id="SVA90525.1"/>
    </source>
</evidence>
<dbReference type="Gene3D" id="3.40.630.10">
    <property type="entry name" value="Zn peptidases"/>
    <property type="match status" value="1"/>
</dbReference>
<evidence type="ECO:0008006" key="2">
    <source>
        <dbReference type="Google" id="ProtNLM"/>
    </source>
</evidence>
<reference evidence="1" key="1">
    <citation type="submission" date="2018-05" db="EMBL/GenBank/DDBJ databases">
        <authorList>
            <person name="Lanie J.A."/>
            <person name="Ng W.-L."/>
            <person name="Kazmierczak K.M."/>
            <person name="Andrzejewski T.M."/>
            <person name="Davidsen T.M."/>
            <person name="Wayne K.J."/>
            <person name="Tettelin H."/>
            <person name="Glass J.I."/>
            <person name="Rusch D."/>
            <person name="Podicherti R."/>
            <person name="Tsui H.-C.T."/>
            <person name="Winkler M.E."/>
        </authorList>
    </citation>
    <scope>NUCLEOTIDE SEQUENCE</scope>
</reference>
<proteinExistence type="predicted"/>
<sequence length="68" mass="7569">MNNPNQEALKLLKEYITINTINPPGDVTPAANFLKDIIEKENIPVELYWSDKSTGRVNLLARLKGSGT</sequence>
<dbReference type="SUPFAM" id="SSF53187">
    <property type="entry name" value="Zn-dependent exopeptidases"/>
    <property type="match status" value="1"/>
</dbReference>
<accession>A0A381ZMP9</accession>
<feature type="non-terminal residue" evidence="1">
    <location>
        <position position="68"/>
    </location>
</feature>